<evidence type="ECO:0008006" key="6">
    <source>
        <dbReference type="Google" id="ProtNLM"/>
    </source>
</evidence>
<dbReference type="GO" id="GO:0005634">
    <property type="term" value="C:nucleus"/>
    <property type="evidence" value="ECO:0007669"/>
    <property type="project" value="UniProtKB-SubCell"/>
</dbReference>
<evidence type="ECO:0000256" key="1">
    <source>
        <dbReference type="ARBA" id="ARBA00004123"/>
    </source>
</evidence>
<accession>A0ABD2Y5F5</accession>
<dbReference type="PANTHER" id="PTHR12214">
    <property type="entry name" value="GC-RICH SEQUENCE DNA-BINDING FACTOR"/>
    <property type="match status" value="1"/>
</dbReference>
<feature type="region of interest" description="Disordered" evidence="3">
    <location>
        <begin position="1"/>
        <end position="22"/>
    </location>
</feature>
<dbReference type="AlphaFoldDB" id="A0ABD2Y5F5"/>
<gene>
    <name evidence="4" type="ORF">ACH5RR_036101</name>
</gene>
<keyword evidence="2" id="KW-0539">Nucleus</keyword>
<dbReference type="PANTHER" id="PTHR12214:SF0">
    <property type="entry name" value="LD29489P"/>
    <property type="match status" value="1"/>
</dbReference>
<sequence length="141" mass="15344">MVKDSTSDTDDDEDEGKDVARRAVLGSSSVYHSVPISSTDTGGPSIGSAIGGLPSLDAMSLSQQVTKKALYDNVKMFKESHSKTMASLTRNEDNLSTELLNVTALENSLSTAGEKFIFMQKLREFVFVICDFLQSTITEHE</sequence>
<proteinExistence type="predicted"/>
<evidence type="ECO:0000256" key="3">
    <source>
        <dbReference type="SAM" id="MobiDB-lite"/>
    </source>
</evidence>
<protein>
    <recommendedName>
        <fullName evidence="6">Biogenesis of lysosome-related organelles complex 1 subunit 3</fullName>
    </recommendedName>
</protein>
<reference evidence="4 5" key="1">
    <citation type="submission" date="2024-11" db="EMBL/GenBank/DDBJ databases">
        <title>A near-complete genome assembly of Cinchona calisaya.</title>
        <authorList>
            <person name="Lian D.C."/>
            <person name="Zhao X.W."/>
            <person name="Wei L."/>
        </authorList>
    </citation>
    <scope>NUCLEOTIDE SEQUENCE [LARGE SCALE GENOMIC DNA]</scope>
    <source>
        <tissue evidence="4">Nenye</tissue>
    </source>
</reference>
<keyword evidence="5" id="KW-1185">Reference proteome</keyword>
<dbReference type="EMBL" id="JBJUIK010000015">
    <property type="protein sequence ID" value="KAL3501652.1"/>
    <property type="molecule type" value="Genomic_DNA"/>
</dbReference>
<evidence type="ECO:0000313" key="5">
    <source>
        <dbReference type="Proteomes" id="UP001630127"/>
    </source>
</evidence>
<dbReference type="Proteomes" id="UP001630127">
    <property type="component" value="Unassembled WGS sequence"/>
</dbReference>
<dbReference type="InterPro" id="IPR012890">
    <property type="entry name" value="GCFC2-like"/>
</dbReference>
<name>A0ABD2Y5F5_9GENT</name>
<evidence type="ECO:0000256" key="2">
    <source>
        <dbReference type="ARBA" id="ARBA00023242"/>
    </source>
</evidence>
<comment type="caution">
    <text evidence="4">The sequence shown here is derived from an EMBL/GenBank/DDBJ whole genome shotgun (WGS) entry which is preliminary data.</text>
</comment>
<organism evidence="4 5">
    <name type="scientific">Cinchona calisaya</name>
    <dbReference type="NCBI Taxonomy" id="153742"/>
    <lineage>
        <taxon>Eukaryota</taxon>
        <taxon>Viridiplantae</taxon>
        <taxon>Streptophyta</taxon>
        <taxon>Embryophyta</taxon>
        <taxon>Tracheophyta</taxon>
        <taxon>Spermatophyta</taxon>
        <taxon>Magnoliopsida</taxon>
        <taxon>eudicotyledons</taxon>
        <taxon>Gunneridae</taxon>
        <taxon>Pentapetalae</taxon>
        <taxon>asterids</taxon>
        <taxon>lamiids</taxon>
        <taxon>Gentianales</taxon>
        <taxon>Rubiaceae</taxon>
        <taxon>Cinchonoideae</taxon>
        <taxon>Cinchoneae</taxon>
        <taxon>Cinchona</taxon>
    </lineage>
</organism>
<evidence type="ECO:0000313" key="4">
    <source>
        <dbReference type="EMBL" id="KAL3501652.1"/>
    </source>
</evidence>
<feature type="compositionally biased region" description="Acidic residues" evidence="3">
    <location>
        <begin position="7"/>
        <end position="16"/>
    </location>
</feature>
<comment type="subcellular location">
    <subcellularLocation>
        <location evidence="1">Nucleus</location>
    </subcellularLocation>
</comment>